<comment type="caution">
    <text evidence="1">The sequence shown here is derived from an EMBL/GenBank/DDBJ whole genome shotgun (WGS) entry which is preliminary data.</text>
</comment>
<organism evidence="1">
    <name type="scientific">marine sediment metagenome</name>
    <dbReference type="NCBI Taxonomy" id="412755"/>
    <lineage>
        <taxon>unclassified sequences</taxon>
        <taxon>metagenomes</taxon>
        <taxon>ecological metagenomes</taxon>
    </lineage>
</organism>
<sequence length="43" mass="4860">FAKFTELDDTSILYADWVFPGSGSENVQENLGVGLITWVYYTI</sequence>
<evidence type="ECO:0000313" key="1">
    <source>
        <dbReference type="EMBL" id="GAH37593.1"/>
    </source>
</evidence>
<feature type="non-terminal residue" evidence="1">
    <location>
        <position position="1"/>
    </location>
</feature>
<protein>
    <submittedName>
        <fullName evidence="1">Uncharacterized protein</fullName>
    </submittedName>
</protein>
<name>X1GX62_9ZZZZ</name>
<dbReference type="AlphaFoldDB" id="X1GX62"/>
<gene>
    <name evidence="1" type="ORF">S03H2_24349</name>
</gene>
<accession>X1GX62</accession>
<proteinExistence type="predicted"/>
<dbReference type="EMBL" id="BARU01013503">
    <property type="protein sequence ID" value="GAH37593.1"/>
    <property type="molecule type" value="Genomic_DNA"/>
</dbReference>
<reference evidence="1" key="1">
    <citation type="journal article" date="2014" name="Front. Microbiol.">
        <title>High frequency of phylogenetically diverse reductive dehalogenase-homologous genes in deep subseafloor sedimentary metagenomes.</title>
        <authorList>
            <person name="Kawai M."/>
            <person name="Futagami T."/>
            <person name="Toyoda A."/>
            <person name="Takaki Y."/>
            <person name="Nishi S."/>
            <person name="Hori S."/>
            <person name="Arai W."/>
            <person name="Tsubouchi T."/>
            <person name="Morono Y."/>
            <person name="Uchiyama I."/>
            <person name="Ito T."/>
            <person name="Fujiyama A."/>
            <person name="Inagaki F."/>
            <person name="Takami H."/>
        </authorList>
    </citation>
    <scope>NUCLEOTIDE SEQUENCE</scope>
    <source>
        <strain evidence="1">Expedition CK06-06</strain>
    </source>
</reference>